<evidence type="ECO:0000313" key="1">
    <source>
        <dbReference type="EMBL" id="MFC6646173.1"/>
    </source>
</evidence>
<name>A0ABW1ZAV9_9BACT</name>
<comment type="caution">
    <text evidence="1">The sequence shown here is derived from an EMBL/GenBank/DDBJ whole genome shotgun (WGS) entry which is preliminary data.</text>
</comment>
<evidence type="ECO:0000313" key="2">
    <source>
        <dbReference type="Proteomes" id="UP001596391"/>
    </source>
</evidence>
<sequence length="691" mass="71004">MRLMVGGVDRTESVTGVITVQRVLGERARMTAELLLGAMPARAARVVATTDAGVELFSGLLVAEPVKVYAGAASEGPVYRVRLTAMGEVQASRGVTHAFGDGDAVVSLKEVSADGLRELASDVALSGQHEPAAYVTECFVGDGTTTAFALTGQAFQATKCAWLSDAFEGAVLDATRWVVSDPGAHLSLSGDGLTLKGGTGVDGVTTLAAKSAMELGGSIVAELSGVSFGAGSDGMLAGFYAGTAVLANCFAGWRVRPQAAQTVVVPLLNGAEVGTVFTPVAGHLYTLRVRLACNEMLRVKQRYSMVVDGAVETFGDASAMDAAMQVVFEMRDEGVSSSMPVTVLYDSVAAGVPVVDTPAMATFAAVNATSMFDAVRGVSVTQSGPMLVASVTPAGVSATRMIGSANDGVDCEASYGSSSTNASVTFFAGRVPEAGERVMVSYRRVQRAVARVADEARVAAEVASGADGFGMWQGRVTEPAARTSEDCETAAKAWLASAASRSAGVVGELACVNPASDVMPGDFVSLVSAGDAVQALVRSVDVVDGASVPETMRYAVAFANTLAAAVEGGMGMRVETNLASDAALPLIAEDRSALPQVLANLQQLAVTSLSETAIQIDAGVVAPSGGGFEVRRHDGAFGSGGTDLVLQSPVRGFAIPRVAQRERFFVRMYDASVPVKYSRWSAVVAVDAPVN</sequence>
<protein>
    <submittedName>
        <fullName evidence="1">Uncharacterized protein</fullName>
    </submittedName>
</protein>
<dbReference type="Proteomes" id="UP001596391">
    <property type="component" value="Unassembled WGS sequence"/>
</dbReference>
<accession>A0ABW1ZAV9</accession>
<reference evidence="2" key="1">
    <citation type="journal article" date="2019" name="Int. J. Syst. Evol. Microbiol.">
        <title>The Global Catalogue of Microorganisms (GCM) 10K type strain sequencing project: providing services to taxonomists for standard genome sequencing and annotation.</title>
        <authorList>
            <consortium name="The Broad Institute Genomics Platform"/>
            <consortium name="The Broad Institute Genome Sequencing Center for Infectious Disease"/>
            <person name="Wu L."/>
            <person name="Ma J."/>
        </authorList>
    </citation>
    <scope>NUCLEOTIDE SEQUENCE [LARGE SCALE GENOMIC DNA]</scope>
    <source>
        <strain evidence="2">CGMCC 1.16026</strain>
    </source>
</reference>
<organism evidence="1 2">
    <name type="scientific">Granulicella cerasi</name>
    <dbReference type="NCBI Taxonomy" id="741063"/>
    <lineage>
        <taxon>Bacteria</taxon>
        <taxon>Pseudomonadati</taxon>
        <taxon>Acidobacteriota</taxon>
        <taxon>Terriglobia</taxon>
        <taxon>Terriglobales</taxon>
        <taxon>Acidobacteriaceae</taxon>
        <taxon>Granulicella</taxon>
    </lineage>
</organism>
<proteinExistence type="predicted"/>
<dbReference type="RefSeq" id="WP_263369868.1">
    <property type="nucleotide sequence ID" value="NZ_JAGSYD010000001.1"/>
</dbReference>
<dbReference type="EMBL" id="JBHSWI010000001">
    <property type="protein sequence ID" value="MFC6646173.1"/>
    <property type="molecule type" value="Genomic_DNA"/>
</dbReference>
<keyword evidence="2" id="KW-1185">Reference proteome</keyword>
<gene>
    <name evidence="1" type="ORF">ACFQBQ_11385</name>
</gene>